<dbReference type="CDD" id="cd22235">
    <property type="entry name" value="RHH_CopG_archaea"/>
    <property type="match status" value="1"/>
</dbReference>
<reference evidence="2 3" key="1">
    <citation type="submission" date="2016-10" db="EMBL/GenBank/DDBJ databases">
        <authorList>
            <person name="de Groot N.N."/>
        </authorList>
    </citation>
    <scope>NUCLEOTIDE SEQUENCE [LARGE SCALE GENOMIC DNA]</scope>
    <source>
        <strain evidence="2 3">IBRC-M10418</strain>
    </source>
</reference>
<dbReference type="Proteomes" id="UP000199215">
    <property type="component" value="Unassembled WGS sequence"/>
</dbReference>
<evidence type="ECO:0000259" key="1">
    <source>
        <dbReference type="Pfam" id="PF01402"/>
    </source>
</evidence>
<proteinExistence type="predicted"/>
<feature type="domain" description="Ribbon-helix-helix protein CopG" evidence="1">
    <location>
        <begin position="5"/>
        <end position="42"/>
    </location>
</feature>
<dbReference type="Gene3D" id="1.10.1220.10">
    <property type="entry name" value="Met repressor-like"/>
    <property type="match status" value="1"/>
</dbReference>
<dbReference type="OrthoDB" id="167615at2157"/>
<dbReference type="AlphaFoldDB" id="A0A1H6JQ52"/>
<dbReference type="InterPro" id="IPR013321">
    <property type="entry name" value="Arc_rbn_hlx_hlx"/>
</dbReference>
<keyword evidence="3" id="KW-1185">Reference proteome</keyword>
<protein>
    <submittedName>
        <fullName evidence="2">Ribbon-helix-helix protein, copG family</fullName>
    </submittedName>
</protein>
<name>A0A1H6JQ52_9EURY</name>
<sequence>MPSDRVTVSLDDDTRETLQRLHDQSDESRSELIRQAIAFYAANFDSATASDSDHLQTYYEMLSTGEHVLLDIDLLHALLGRIDDPETRDDEFLDTIDQVADYHAQEYADRFDSLGDVLEWLSLCGFLTVRRAEAGSYHVVFPSEQLRWFMVRFIRGSVADLPFEIEIEESVSKVLLTEQEEGTPRDE</sequence>
<gene>
    <name evidence="2" type="ORF">SAMN05192561_11921</name>
</gene>
<dbReference type="Pfam" id="PF01402">
    <property type="entry name" value="RHH_1"/>
    <property type="match status" value="1"/>
</dbReference>
<organism evidence="2 3">
    <name type="scientific">Halopenitus malekzadehii</name>
    <dbReference type="NCBI Taxonomy" id="1267564"/>
    <lineage>
        <taxon>Archaea</taxon>
        <taxon>Methanobacteriati</taxon>
        <taxon>Methanobacteriota</taxon>
        <taxon>Stenosarchaea group</taxon>
        <taxon>Halobacteria</taxon>
        <taxon>Halobacteriales</taxon>
        <taxon>Haloferacaceae</taxon>
        <taxon>Halopenitus</taxon>
    </lineage>
</organism>
<evidence type="ECO:0000313" key="2">
    <source>
        <dbReference type="EMBL" id="SEH64569.1"/>
    </source>
</evidence>
<dbReference type="EMBL" id="FNWU01000019">
    <property type="protein sequence ID" value="SEH64569.1"/>
    <property type="molecule type" value="Genomic_DNA"/>
</dbReference>
<accession>A0A1H6JQ52</accession>
<dbReference type="GO" id="GO:0006355">
    <property type="term" value="P:regulation of DNA-templated transcription"/>
    <property type="evidence" value="ECO:0007669"/>
    <property type="project" value="InterPro"/>
</dbReference>
<evidence type="ECO:0000313" key="3">
    <source>
        <dbReference type="Proteomes" id="UP000199215"/>
    </source>
</evidence>
<dbReference type="RefSeq" id="WP_092817850.1">
    <property type="nucleotide sequence ID" value="NZ_FNWU01000019.1"/>
</dbReference>
<dbReference type="InterPro" id="IPR002145">
    <property type="entry name" value="CopG"/>
</dbReference>